<evidence type="ECO:0000313" key="8">
    <source>
        <dbReference type="Proteomes" id="UP000095280"/>
    </source>
</evidence>
<sequence>MSKCVCIIGAGPSGLASIKSCLEEGLDCVCYELSDDIGGIWNTKNPTSNASVYSSCTMISSKQMSCFSDFPSGAPTFMHNRWVLLYLRLYAEQFQLTSRIIFGAQVLSVQPELPTDVNTRWIVEVNQRNVTADGRTEQLSVRRKFGAVLICTGHHWQANCPRPSGIANFTGDICHSSSYVDYQRFANKRVLVVGLGNSGADIACELSWHCRSVMLSCRGGGSWIVGKTGPFGWPMDALATTRLGRLLLPDWALECAVRAFANFKHCHQHLGLRPEYRRTKNNAWKHGVCMLDPQPLRSVLSTHPTIHDQLQYRIADGFVSVKPGLTRFTSDGRAEFADGSSASVDAVIFATGYRPTLPFVSKELLEIEPDGWAGLYKFTFHREYNTFAAVGLLQVVGAFFPVLEAQARWAAKVFAERQVDDLHHLLPGTEKRDAEIVERKRRIRVKFRRTDRHAMEVKLQPTVAFLLMSLCASEGSHSTHIAR</sequence>
<evidence type="ECO:0000256" key="5">
    <source>
        <dbReference type="ARBA" id="ARBA00022857"/>
    </source>
</evidence>
<dbReference type="GO" id="GO:0004499">
    <property type="term" value="F:N,N-dimethylaniline monooxygenase activity"/>
    <property type="evidence" value="ECO:0007669"/>
    <property type="project" value="InterPro"/>
</dbReference>
<evidence type="ECO:0000256" key="7">
    <source>
        <dbReference type="RuleBase" id="RU361177"/>
    </source>
</evidence>
<dbReference type="GO" id="GO:0050661">
    <property type="term" value="F:NADP binding"/>
    <property type="evidence" value="ECO:0007669"/>
    <property type="project" value="InterPro"/>
</dbReference>
<dbReference type="EC" id="1.-.-.-" evidence="7"/>
<dbReference type="FunFam" id="3.50.50.60:FF:000023">
    <property type="entry name" value="Dimethylaniline monooxygenase [N-oxide-forming]"/>
    <property type="match status" value="1"/>
</dbReference>
<protein>
    <recommendedName>
        <fullName evidence="7">Flavin-containing monooxygenase</fullName>
        <ecNumber evidence="7">1.-.-.-</ecNumber>
    </recommendedName>
</protein>
<keyword evidence="7" id="KW-0503">Monooxygenase</keyword>
<dbReference type="GO" id="GO:0050660">
    <property type="term" value="F:flavin adenine dinucleotide binding"/>
    <property type="evidence" value="ECO:0007669"/>
    <property type="project" value="InterPro"/>
</dbReference>
<dbReference type="InterPro" id="IPR050346">
    <property type="entry name" value="FMO-like"/>
</dbReference>
<name>A0A1I8ITC8_9PLAT</name>
<dbReference type="AlphaFoldDB" id="A0A1I8ITC8"/>
<dbReference type="Gene3D" id="3.50.50.60">
    <property type="entry name" value="FAD/NAD(P)-binding domain"/>
    <property type="match status" value="3"/>
</dbReference>
<dbReference type="InterPro" id="IPR036188">
    <property type="entry name" value="FAD/NAD-bd_sf"/>
</dbReference>
<evidence type="ECO:0000256" key="2">
    <source>
        <dbReference type="ARBA" id="ARBA00009183"/>
    </source>
</evidence>
<keyword evidence="5" id="KW-0521">NADP</keyword>
<dbReference type="PRINTS" id="PR00370">
    <property type="entry name" value="FMOXYGENASE"/>
</dbReference>
<dbReference type="Proteomes" id="UP000095280">
    <property type="component" value="Unplaced"/>
</dbReference>
<dbReference type="Pfam" id="PF00743">
    <property type="entry name" value="FMO-like"/>
    <property type="match status" value="1"/>
</dbReference>
<keyword evidence="4 7" id="KW-0274">FAD</keyword>
<dbReference type="PANTHER" id="PTHR23023">
    <property type="entry name" value="DIMETHYLANILINE MONOOXYGENASE"/>
    <property type="match status" value="1"/>
</dbReference>
<dbReference type="PIRSF" id="PIRSF000332">
    <property type="entry name" value="FMO"/>
    <property type="match status" value="1"/>
</dbReference>
<dbReference type="SUPFAM" id="SSF51905">
    <property type="entry name" value="FAD/NAD(P)-binding domain"/>
    <property type="match status" value="3"/>
</dbReference>
<evidence type="ECO:0000313" key="9">
    <source>
        <dbReference type="WBParaSite" id="maker-uti_cns_0016748-snap-gene-0.2-mRNA-1"/>
    </source>
</evidence>
<dbReference type="InterPro" id="IPR020946">
    <property type="entry name" value="Flavin_mOase-like"/>
</dbReference>
<keyword evidence="3 7" id="KW-0285">Flavoprotein</keyword>
<evidence type="ECO:0000256" key="1">
    <source>
        <dbReference type="ARBA" id="ARBA00001974"/>
    </source>
</evidence>
<organism evidence="8 9">
    <name type="scientific">Macrostomum lignano</name>
    <dbReference type="NCBI Taxonomy" id="282301"/>
    <lineage>
        <taxon>Eukaryota</taxon>
        <taxon>Metazoa</taxon>
        <taxon>Spiralia</taxon>
        <taxon>Lophotrochozoa</taxon>
        <taxon>Platyhelminthes</taxon>
        <taxon>Rhabditophora</taxon>
        <taxon>Macrostomorpha</taxon>
        <taxon>Macrostomida</taxon>
        <taxon>Macrostomidae</taxon>
        <taxon>Macrostomum</taxon>
    </lineage>
</organism>
<evidence type="ECO:0000256" key="4">
    <source>
        <dbReference type="ARBA" id="ARBA00022827"/>
    </source>
</evidence>
<comment type="similarity">
    <text evidence="2 7">Belongs to the FMO family.</text>
</comment>
<proteinExistence type="inferred from homology"/>
<dbReference type="InterPro" id="IPR000960">
    <property type="entry name" value="Flavin_mOase"/>
</dbReference>
<keyword evidence="8" id="KW-1185">Reference proteome</keyword>
<dbReference type="WBParaSite" id="maker-uti_cns_0016748-snap-gene-0.2-mRNA-1">
    <property type="protein sequence ID" value="maker-uti_cns_0016748-snap-gene-0.2-mRNA-1"/>
    <property type="gene ID" value="maker-uti_cns_0016748-snap-gene-0.2"/>
</dbReference>
<comment type="cofactor">
    <cofactor evidence="1 7">
        <name>FAD</name>
        <dbReference type="ChEBI" id="CHEBI:57692"/>
    </cofactor>
</comment>
<accession>A0A1I8ITC8</accession>
<evidence type="ECO:0000256" key="3">
    <source>
        <dbReference type="ARBA" id="ARBA00022630"/>
    </source>
</evidence>
<keyword evidence="6 7" id="KW-0560">Oxidoreductase</keyword>
<evidence type="ECO:0000256" key="6">
    <source>
        <dbReference type="ARBA" id="ARBA00023002"/>
    </source>
</evidence>
<reference evidence="9" key="1">
    <citation type="submission" date="2016-11" db="UniProtKB">
        <authorList>
            <consortium name="WormBaseParasite"/>
        </authorList>
    </citation>
    <scope>IDENTIFICATION</scope>
</reference>